<accession>A0A2D4PLQ4</accession>
<dbReference type="AlphaFoldDB" id="A0A2D4PLQ4"/>
<sequence length="126" mass="13828">MLFGKVLEPHLVESRDKKKYLPSLNQRSSFRAAPYNHRSSHKGEGIQGLKGPRGNPTTGKNALRTEQPVTDLSIQASDPFVGEKVASSDAPDKDSSSPPIGERLSHFAAQWGKKYPSNFDPQNILS</sequence>
<reference evidence="2" key="1">
    <citation type="submission" date="2017-07" db="EMBL/GenBank/DDBJ databases">
        <authorList>
            <person name="Mikheyev A."/>
            <person name="Grau M."/>
        </authorList>
    </citation>
    <scope>NUCLEOTIDE SEQUENCE</scope>
    <source>
        <tissue evidence="2">Venom_gland</tissue>
    </source>
</reference>
<evidence type="ECO:0000313" key="2">
    <source>
        <dbReference type="EMBL" id="LAB58169.1"/>
    </source>
</evidence>
<feature type="region of interest" description="Disordered" evidence="1">
    <location>
        <begin position="14"/>
        <end position="105"/>
    </location>
</feature>
<name>A0A2D4PLQ4_MICSU</name>
<feature type="compositionally biased region" description="Polar residues" evidence="1">
    <location>
        <begin position="67"/>
        <end position="76"/>
    </location>
</feature>
<evidence type="ECO:0000256" key="1">
    <source>
        <dbReference type="SAM" id="MobiDB-lite"/>
    </source>
</evidence>
<protein>
    <submittedName>
        <fullName evidence="2">Uncharacterized protein</fullName>
    </submittedName>
</protein>
<dbReference type="EMBL" id="IACN01071974">
    <property type="protein sequence ID" value="LAB58169.1"/>
    <property type="molecule type" value="Transcribed_RNA"/>
</dbReference>
<proteinExistence type="predicted"/>
<reference evidence="2" key="2">
    <citation type="submission" date="2017-11" db="EMBL/GenBank/DDBJ databases">
        <title>Coralsnake Venomics: Analyses of Venom Gland Transcriptomes and Proteomes of Six Brazilian Taxa.</title>
        <authorList>
            <person name="Aird S.D."/>
            <person name="Jorge da Silva N."/>
            <person name="Qiu L."/>
            <person name="Villar-Briones A."/>
            <person name="Aparecida-Saddi V."/>
            <person name="Campos-Telles M.P."/>
            <person name="Grau M."/>
            <person name="Mikheyev A.S."/>
        </authorList>
    </citation>
    <scope>NUCLEOTIDE SEQUENCE</scope>
    <source>
        <tissue evidence="2">Venom_gland</tissue>
    </source>
</reference>
<organism evidence="2">
    <name type="scientific">Micrurus surinamensis</name>
    <name type="common">Surinam coral snake</name>
    <dbReference type="NCBI Taxonomy" id="129470"/>
    <lineage>
        <taxon>Eukaryota</taxon>
        <taxon>Metazoa</taxon>
        <taxon>Chordata</taxon>
        <taxon>Craniata</taxon>
        <taxon>Vertebrata</taxon>
        <taxon>Euteleostomi</taxon>
        <taxon>Lepidosauria</taxon>
        <taxon>Squamata</taxon>
        <taxon>Bifurcata</taxon>
        <taxon>Unidentata</taxon>
        <taxon>Episquamata</taxon>
        <taxon>Toxicofera</taxon>
        <taxon>Serpentes</taxon>
        <taxon>Colubroidea</taxon>
        <taxon>Elapidae</taxon>
        <taxon>Elapinae</taxon>
        <taxon>Micrurus</taxon>
    </lineage>
</organism>